<dbReference type="AlphaFoldDB" id="A0A6M3JAN4"/>
<organism evidence="1">
    <name type="scientific">viral metagenome</name>
    <dbReference type="NCBI Taxonomy" id="1070528"/>
    <lineage>
        <taxon>unclassified sequences</taxon>
        <taxon>metagenomes</taxon>
        <taxon>organismal metagenomes</taxon>
    </lineage>
</organism>
<proteinExistence type="predicted"/>
<sequence>MKIKVFKSDAEHFLSNEILIGEINRKPFNSGFIGNFIPHWCRYKNRIYLIHGSIDYAYMHGFDDDAYIIIREKS</sequence>
<evidence type="ECO:0000313" key="1">
    <source>
        <dbReference type="EMBL" id="QJA66873.1"/>
    </source>
</evidence>
<protein>
    <submittedName>
        <fullName evidence="1">Uncharacterized protein</fullName>
    </submittedName>
</protein>
<name>A0A6M3JAN4_9ZZZZ</name>
<dbReference type="EMBL" id="MT141563">
    <property type="protein sequence ID" value="QJA66873.1"/>
    <property type="molecule type" value="Genomic_DNA"/>
</dbReference>
<reference evidence="1" key="1">
    <citation type="submission" date="2020-03" db="EMBL/GenBank/DDBJ databases">
        <title>The deep terrestrial virosphere.</title>
        <authorList>
            <person name="Holmfeldt K."/>
            <person name="Nilsson E."/>
            <person name="Simone D."/>
            <person name="Lopez-Fernandez M."/>
            <person name="Wu X."/>
            <person name="de Brujin I."/>
            <person name="Lundin D."/>
            <person name="Andersson A."/>
            <person name="Bertilsson S."/>
            <person name="Dopson M."/>
        </authorList>
    </citation>
    <scope>NUCLEOTIDE SEQUENCE</scope>
    <source>
        <strain evidence="1">MM415B00319</strain>
    </source>
</reference>
<accession>A0A6M3JAN4</accession>
<gene>
    <name evidence="1" type="ORF">MM415B00319_0003</name>
</gene>